<dbReference type="Proteomes" id="UP000245509">
    <property type="component" value="Unassembled WGS sequence"/>
</dbReference>
<evidence type="ECO:0000256" key="6">
    <source>
        <dbReference type="ARBA" id="ARBA00023235"/>
    </source>
</evidence>
<dbReference type="PANTHER" id="PTHR47962:SF5">
    <property type="entry name" value="ATP-DEPENDENT HELICASE LHR-RELATED"/>
    <property type="match status" value="1"/>
</dbReference>
<gene>
    <name evidence="9" type="ORF">DDW03_002635</name>
    <name evidence="10" type="ORF">DDW03_02025</name>
    <name evidence="11" type="ORF">DDW05_01205</name>
</gene>
<keyword evidence="1" id="KW-0227">DNA damage</keyword>
<accession>A0A2T9WUC7</accession>
<dbReference type="EMBL" id="QEFH01000006">
    <property type="protein sequence ID" value="PVU71421.1"/>
    <property type="molecule type" value="Genomic_DNA"/>
</dbReference>
<reference evidence="9" key="3">
    <citation type="submission" date="2017-05" db="EMBL/GenBank/DDBJ databases">
        <authorList>
            <person name="Munson-Mcgee J.H."/>
        </authorList>
    </citation>
    <scope>NUCLEOTIDE SEQUENCE</scope>
    <source>
        <strain evidence="9">SCGC AB-777_F03</strain>
    </source>
</reference>
<dbReference type="InterPro" id="IPR045628">
    <property type="entry name" value="Lhr_WH_dom"/>
</dbReference>
<keyword evidence="4" id="KW-0238">DNA-binding</keyword>
<evidence type="ECO:0000313" key="12">
    <source>
        <dbReference type="Proteomes" id="UP000245908"/>
    </source>
</evidence>
<feature type="domain" description="Lhr-like DEAD/H associated" evidence="7">
    <location>
        <begin position="196"/>
        <end position="368"/>
    </location>
</feature>
<keyword evidence="2" id="KW-0378">Hydrolase</keyword>
<dbReference type="Pfam" id="PF19306">
    <property type="entry name" value="WHD_Lhr"/>
    <property type="match status" value="1"/>
</dbReference>
<dbReference type="GO" id="GO:0005524">
    <property type="term" value="F:ATP binding"/>
    <property type="evidence" value="ECO:0007669"/>
    <property type="project" value="InterPro"/>
</dbReference>
<dbReference type="PANTHER" id="PTHR47962">
    <property type="entry name" value="ATP-DEPENDENT HELICASE LHR-RELATED-RELATED"/>
    <property type="match status" value="1"/>
</dbReference>
<keyword evidence="3" id="KW-0347">Helicase</keyword>
<evidence type="ECO:0000313" key="9">
    <source>
        <dbReference type="EMBL" id="MCC5447288.1"/>
    </source>
</evidence>
<protein>
    <submittedName>
        <fullName evidence="11">Uncharacterized protein</fullName>
    </submittedName>
</protein>
<keyword evidence="3" id="KW-0067">ATP-binding</keyword>
<dbReference type="GO" id="GO:0016887">
    <property type="term" value="F:ATP hydrolysis activity"/>
    <property type="evidence" value="ECO:0007669"/>
    <property type="project" value="TreeGrafter"/>
</dbReference>
<dbReference type="AlphaFoldDB" id="A0A2T9WUC7"/>
<dbReference type="Pfam" id="PF08494">
    <property type="entry name" value="DEAD_assoc"/>
    <property type="match status" value="1"/>
</dbReference>
<keyword evidence="6" id="KW-0413">Isomerase</keyword>
<dbReference type="EMBL" id="QEFP02000019">
    <property type="protein sequence ID" value="MCC5447288.1"/>
    <property type="molecule type" value="Genomic_DNA"/>
</dbReference>
<reference evidence="11" key="2">
    <citation type="submission" date="2017-05" db="EMBL/GenBank/DDBJ databases">
        <authorList>
            <person name="Song R."/>
            <person name="Chenine A.L."/>
            <person name="Ruprecht R.M."/>
        </authorList>
    </citation>
    <scope>NUCLEOTIDE SEQUENCE</scope>
    <source>
        <strain evidence="10">SCGC AB-777_F03</strain>
        <strain evidence="11">SCGC AB-777_O03</strain>
    </source>
</reference>
<evidence type="ECO:0000256" key="2">
    <source>
        <dbReference type="ARBA" id="ARBA00022801"/>
    </source>
</evidence>
<dbReference type="EMBL" id="QEFP01000008">
    <property type="protein sequence ID" value="PVU68548.1"/>
    <property type="molecule type" value="Genomic_DNA"/>
</dbReference>
<sequence length="507" mass="59446">MKLEKPEVHYNALDVLANQIVGMTLEYGEVDIDIVWDTIKRSYIYKDLTYEEFLNIINFLDSIKILIYDKENKKLIKTRKGLFYFLDNISMIPDEKSYDVYDITTGQKIGILHEEFVAKHGNPGTIFILRGLPWKIEKIEKKKILVGLEKDFESAIPSWEGELLPVPLEVAQEAQEIKRDLLNFDELKNQELYFYPNKDNIYIEQYRDWFIIHSPFGSKINDALSRLISQILSEKYGIVVGIKTDPYRIMLKAGYITKENIKEVIENIDLDNVENILEKAMVNTDLFLWKFSHVAKRFGVIRKDADYSKSTLRRILDHLINTPVYKETLNELFIEKLDVKNLKMILKKIKEGKIKVNIVDRENISPLAILGLEEYVSDVLISDKWREVLKLVKERIENTELIFVCMACGTKYKIKVKDYNEKFKCKKCGGQYFGVAKSEKDLEDEKKLNITAELLRNYGKKFVFIYAGKGISYLSAKFLLKKEYKNEDELLMNLIEYEKRGMKFAKR</sequence>
<dbReference type="GO" id="GO:0004386">
    <property type="term" value="F:helicase activity"/>
    <property type="evidence" value="ECO:0007669"/>
    <property type="project" value="UniProtKB-KW"/>
</dbReference>
<dbReference type="RefSeq" id="WP_228615511.1">
    <property type="nucleotide sequence ID" value="NZ_QEFP02000019.1"/>
</dbReference>
<dbReference type="GO" id="GO:0003677">
    <property type="term" value="F:DNA binding"/>
    <property type="evidence" value="ECO:0007669"/>
    <property type="project" value="UniProtKB-KW"/>
</dbReference>
<dbReference type="Proteomes" id="UP000245908">
    <property type="component" value="Unassembled WGS sequence"/>
</dbReference>
<comment type="caution">
    <text evidence="11">The sequence shown here is derived from an EMBL/GenBank/DDBJ whole genome shotgun (WGS) entry which is preliminary data.</text>
</comment>
<evidence type="ECO:0000313" key="11">
    <source>
        <dbReference type="EMBL" id="PVU71421.1"/>
    </source>
</evidence>
<name>A0A2T9WUC7_NANST</name>
<evidence type="ECO:0000259" key="7">
    <source>
        <dbReference type="Pfam" id="PF08494"/>
    </source>
</evidence>
<dbReference type="InterPro" id="IPR013701">
    <property type="entry name" value="Lhr-like_DEAD/DEAH_assoc"/>
</dbReference>
<reference evidence="9" key="4">
    <citation type="submission" date="2021-11" db="EMBL/GenBank/DDBJ databases">
        <authorList>
            <person name="Munson-Mcgee J."/>
            <person name="Field E."/>
            <person name="Bateson M."/>
            <person name="Rooney C."/>
            <person name="Stepanauskas R."/>
            <person name="Young M."/>
        </authorList>
    </citation>
    <scope>NUCLEOTIDE SEQUENCE</scope>
    <source>
        <strain evidence="9">SCGC AB-777_F03</strain>
    </source>
</reference>
<proteinExistence type="predicted"/>
<evidence type="ECO:0000256" key="3">
    <source>
        <dbReference type="ARBA" id="ARBA00022806"/>
    </source>
</evidence>
<evidence type="ECO:0000256" key="4">
    <source>
        <dbReference type="ARBA" id="ARBA00023125"/>
    </source>
</evidence>
<evidence type="ECO:0000313" key="10">
    <source>
        <dbReference type="EMBL" id="PVU68548.1"/>
    </source>
</evidence>
<keyword evidence="3" id="KW-0547">Nucleotide-binding</keyword>
<evidence type="ECO:0000256" key="1">
    <source>
        <dbReference type="ARBA" id="ARBA00022763"/>
    </source>
</evidence>
<evidence type="ECO:0000256" key="5">
    <source>
        <dbReference type="ARBA" id="ARBA00023204"/>
    </source>
</evidence>
<reference evidence="11 12" key="1">
    <citation type="journal article" date="2015" name="Appl. Environ. Microbiol.">
        <title>Nanoarchaeota, Their Sulfolobales Host, and Nanoarchaeota Virus Distribution across Yellowstone National Park Hot Springs.</title>
        <authorList>
            <person name="Munson-McGee J.H."/>
            <person name="Field E.K."/>
            <person name="Bateson M."/>
            <person name="Rooney C."/>
            <person name="Stepanauskas R."/>
            <person name="Young M.J."/>
        </authorList>
    </citation>
    <scope>NUCLEOTIDE SEQUENCE [LARGE SCALE GENOMIC DNA]</scope>
    <source>
        <strain evidence="9">SCGC AB-777_F03</strain>
        <strain evidence="11">SCGC AB-777_O03</strain>
    </source>
</reference>
<evidence type="ECO:0000259" key="8">
    <source>
        <dbReference type="Pfam" id="PF19306"/>
    </source>
</evidence>
<dbReference type="InterPro" id="IPR052511">
    <property type="entry name" value="ATP-dep_Helicase"/>
</dbReference>
<feature type="domain" description="Helicase Lhr-like winged helix" evidence="8">
    <location>
        <begin position="2"/>
        <end position="147"/>
    </location>
</feature>
<dbReference type="GO" id="GO:0006281">
    <property type="term" value="P:DNA repair"/>
    <property type="evidence" value="ECO:0007669"/>
    <property type="project" value="UniProtKB-KW"/>
</dbReference>
<organism evidence="11 12">
    <name type="scientific">Nanobsidianus stetteri</name>
    <dbReference type="NCBI Taxonomy" id="1294122"/>
    <lineage>
        <taxon>Archaea</taxon>
        <taxon>Nanobdellota</taxon>
        <taxon>Candidatus Nanoarchaeia</taxon>
        <taxon>Nanoarchaeales</taxon>
        <taxon>Nanopusillaceae</taxon>
        <taxon>Candidatus Nanobsidianus</taxon>
    </lineage>
</organism>
<keyword evidence="5" id="KW-0234">DNA repair</keyword>